<keyword evidence="8" id="KW-0472">Membrane</keyword>
<evidence type="ECO:0000256" key="6">
    <source>
        <dbReference type="ARBA" id="ARBA00022840"/>
    </source>
</evidence>
<dbReference type="CDD" id="cd03215">
    <property type="entry name" value="ABC_Carb_Monos_II"/>
    <property type="match status" value="1"/>
</dbReference>
<dbReference type="EMBL" id="JACHMP010000001">
    <property type="protein sequence ID" value="MBB5822490.1"/>
    <property type="molecule type" value="Genomic_DNA"/>
</dbReference>
<dbReference type="InterPro" id="IPR050107">
    <property type="entry name" value="ABC_carbohydrate_import_ATPase"/>
</dbReference>
<dbReference type="PANTHER" id="PTHR43790:SF9">
    <property type="entry name" value="GALACTOFURANOSE TRANSPORTER ATP-BINDING PROTEIN YTFR"/>
    <property type="match status" value="1"/>
</dbReference>
<evidence type="ECO:0000259" key="9">
    <source>
        <dbReference type="PROSITE" id="PS50893"/>
    </source>
</evidence>
<evidence type="ECO:0000256" key="5">
    <source>
        <dbReference type="ARBA" id="ARBA00022741"/>
    </source>
</evidence>
<evidence type="ECO:0000256" key="8">
    <source>
        <dbReference type="ARBA" id="ARBA00023136"/>
    </source>
</evidence>
<dbReference type="SMART" id="SM00382">
    <property type="entry name" value="AAA"/>
    <property type="match status" value="1"/>
</dbReference>
<keyword evidence="5" id="KW-0547">Nucleotide-binding</keyword>
<keyword evidence="2" id="KW-0813">Transport</keyword>
<evidence type="ECO:0000256" key="3">
    <source>
        <dbReference type="ARBA" id="ARBA00022475"/>
    </source>
</evidence>
<reference evidence="10 11" key="1">
    <citation type="submission" date="2020-08" db="EMBL/GenBank/DDBJ databases">
        <title>Sequencing the genomes of 1000 actinobacteria strains.</title>
        <authorList>
            <person name="Klenk H.-P."/>
        </authorList>
    </citation>
    <scope>NUCLEOTIDE SEQUENCE [LARGE SCALE GENOMIC DNA]</scope>
    <source>
        <strain evidence="10 11">DSM 46887</strain>
    </source>
</reference>
<dbReference type="SUPFAM" id="SSF52540">
    <property type="entry name" value="P-loop containing nucleoside triphosphate hydrolases"/>
    <property type="match status" value="2"/>
</dbReference>
<keyword evidence="7" id="KW-1278">Translocase</keyword>
<organism evidence="10 11">
    <name type="scientific">Streptosporangium becharense</name>
    <dbReference type="NCBI Taxonomy" id="1816182"/>
    <lineage>
        <taxon>Bacteria</taxon>
        <taxon>Bacillati</taxon>
        <taxon>Actinomycetota</taxon>
        <taxon>Actinomycetes</taxon>
        <taxon>Streptosporangiales</taxon>
        <taxon>Streptosporangiaceae</taxon>
        <taxon>Streptosporangium</taxon>
    </lineage>
</organism>
<evidence type="ECO:0000313" key="10">
    <source>
        <dbReference type="EMBL" id="MBB5822490.1"/>
    </source>
</evidence>
<keyword evidence="4" id="KW-0677">Repeat</keyword>
<dbReference type="InterPro" id="IPR003439">
    <property type="entry name" value="ABC_transporter-like_ATP-bd"/>
</dbReference>
<dbReference type="Gene3D" id="3.40.50.300">
    <property type="entry name" value="P-loop containing nucleotide triphosphate hydrolases"/>
    <property type="match status" value="2"/>
</dbReference>
<evidence type="ECO:0000256" key="2">
    <source>
        <dbReference type="ARBA" id="ARBA00022448"/>
    </source>
</evidence>
<dbReference type="InterPro" id="IPR017871">
    <property type="entry name" value="ABC_transporter-like_CS"/>
</dbReference>
<accession>A0A7W9MIY1</accession>
<dbReference type="InterPro" id="IPR027417">
    <property type="entry name" value="P-loop_NTPase"/>
</dbReference>
<dbReference type="AlphaFoldDB" id="A0A7W9MIY1"/>
<name>A0A7W9MIY1_9ACTN</name>
<evidence type="ECO:0000256" key="7">
    <source>
        <dbReference type="ARBA" id="ARBA00022967"/>
    </source>
</evidence>
<keyword evidence="3" id="KW-1003">Cell membrane</keyword>
<gene>
    <name evidence="10" type="ORF">F4562_005552</name>
</gene>
<keyword evidence="10" id="KW-0762">Sugar transport</keyword>
<dbReference type="GO" id="GO:0005524">
    <property type="term" value="F:ATP binding"/>
    <property type="evidence" value="ECO:0007669"/>
    <property type="project" value="UniProtKB-KW"/>
</dbReference>
<comment type="caution">
    <text evidence="10">The sequence shown here is derived from an EMBL/GenBank/DDBJ whole genome shotgun (WGS) entry which is preliminary data.</text>
</comment>
<dbReference type="GO" id="GO:0016887">
    <property type="term" value="F:ATP hydrolysis activity"/>
    <property type="evidence" value="ECO:0007669"/>
    <property type="project" value="InterPro"/>
</dbReference>
<comment type="subcellular location">
    <subcellularLocation>
        <location evidence="1">Cell membrane</location>
        <topology evidence="1">Peripheral membrane protein</topology>
    </subcellularLocation>
</comment>
<feature type="domain" description="ABC transporter" evidence="9">
    <location>
        <begin position="260"/>
        <end position="504"/>
    </location>
</feature>
<dbReference type="GO" id="GO:0005886">
    <property type="term" value="C:plasma membrane"/>
    <property type="evidence" value="ECO:0007669"/>
    <property type="project" value="UniProtKB-SubCell"/>
</dbReference>
<dbReference type="Proteomes" id="UP000540685">
    <property type="component" value="Unassembled WGS sequence"/>
</dbReference>
<feature type="domain" description="ABC transporter" evidence="9">
    <location>
        <begin position="15"/>
        <end position="250"/>
    </location>
</feature>
<dbReference type="PROSITE" id="PS50893">
    <property type="entry name" value="ABC_TRANSPORTER_2"/>
    <property type="match status" value="2"/>
</dbReference>
<dbReference type="InterPro" id="IPR003593">
    <property type="entry name" value="AAA+_ATPase"/>
</dbReference>
<proteinExistence type="predicted"/>
<dbReference type="CDD" id="cd03216">
    <property type="entry name" value="ABC_Carb_Monos_I"/>
    <property type="match status" value="1"/>
</dbReference>
<keyword evidence="11" id="KW-1185">Reference proteome</keyword>
<evidence type="ECO:0000256" key="1">
    <source>
        <dbReference type="ARBA" id="ARBA00004202"/>
    </source>
</evidence>
<dbReference type="Pfam" id="PF00005">
    <property type="entry name" value="ABC_tran"/>
    <property type="match status" value="2"/>
</dbReference>
<sequence length="515" mass="55394">MSPHATSEPGRPPLVELRHISKRYPGVVANRDMNLVVHPGQIHAVVGENGAGKSTLMRILYGEEQPDGGEILLNGEPARLRSPADAIAAGIGMVHQHFMLAENLTVLENVILGAETSRWGLLDRRSSRRVLREVSERYGLDVDPDVTVERLGVGQRQRVEILKVLYRGARVLIFDEPTAVLVPDEVRALFESLAGLRERGLAVIFISHKLDEVLAVSDHITVIRAGTSVGDFATSEADSRLVSRLIIGGELPAPATRDRTGGGQVALRLRGLRTDAVTEATLEVARGEILGIAGVEGNGQSELIEAIMGIRGTSAGSVHITGRDATRLDTRHRRRLGLACIPEDRHRQALALPATLWENIMLGSGELRRRSRWRVDRKAARDVTGELIARLGVKAPSPDVPAAALSGGNQQKLVVGRELGGRPAVLLAAHPTRGVDVGAQAVIWELLRDARDGGLAVLLVSADLDEVLGLSDRVQVMLRGRLSAAVPAGELTPQRLGRLMTGTETEPADPAVEVR</sequence>
<dbReference type="RefSeq" id="WP_184541554.1">
    <property type="nucleotide sequence ID" value="NZ_JACHMP010000001.1"/>
</dbReference>
<protein>
    <submittedName>
        <fullName evidence="10">Simple sugar transport system ATP-binding protein</fullName>
    </submittedName>
</protein>
<dbReference type="FunFam" id="3.40.50.300:FF:000127">
    <property type="entry name" value="Ribose import ATP-binding protein RbsA"/>
    <property type="match status" value="1"/>
</dbReference>
<evidence type="ECO:0000256" key="4">
    <source>
        <dbReference type="ARBA" id="ARBA00022737"/>
    </source>
</evidence>
<keyword evidence="6 10" id="KW-0067">ATP-binding</keyword>
<evidence type="ECO:0000313" key="11">
    <source>
        <dbReference type="Proteomes" id="UP000540685"/>
    </source>
</evidence>
<dbReference type="PROSITE" id="PS00211">
    <property type="entry name" value="ABC_TRANSPORTER_1"/>
    <property type="match status" value="1"/>
</dbReference>
<dbReference type="PANTHER" id="PTHR43790">
    <property type="entry name" value="CARBOHYDRATE TRANSPORT ATP-BINDING PROTEIN MG119-RELATED"/>
    <property type="match status" value="1"/>
</dbReference>